<reference evidence="2 3" key="1">
    <citation type="submission" date="2019-11" db="EMBL/GenBank/DDBJ databases">
        <title>Whole genome sequence of Oryza granulata.</title>
        <authorList>
            <person name="Li W."/>
        </authorList>
    </citation>
    <scope>NUCLEOTIDE SEQUENCE [LARGE SCALE GENOMIC DNA]</scope>
    <source>
        <strain evidence="3">cv. Menghai</strain>
        <tissue evidence="2">Leaf</tissue>
    </source>
</reference>
<dbReference type="Proteomes" id="UP000479710">
    <property type="component" value="Unassembled WGS sequence"/>
</dbReference>
<proteinExistence type="predicted"/>
<name>A0A6G1BWJ6_9ORYZ</name>
<protein>
    <submittedName>
        <fullName evidence="2">Uncharacterized protein</fullName>
    </submittedName>
</protein>
<gene>
    <name evidence="2" type="ORF">E2562_013453</name>
</gene>
<accession>A0A6G1BWJ6</accession>
<evidence type="ECO:0000313" key="2">
    <source>
        <dbReference type="EMBL" id="KAF0892057.1"/>
    </source>
</evidence>
<feature type="region of interest" description="Disordered" evidence="1">
    <location>
        <begin position="48"/>
        <end position="67"/>
    </location>
</feature>
<dbReference type="EMBL" id="SPHZ02000011">
    <property type="protein sequence ID" value="KAF0892057.1"/>
    <property type="molecule type" value="Genomic_DNA"/>
</dbReference>
<keyword evidence="3" id="KW-1185">Reference proteome</keyword>
<comment type="caution">
    <text evidence="2">The sequence shown here is derived from an EMBL/GenBank/DDBJ whole genome shotgun (WGS) entry which is preliminary data.</text>
</comment>
<organism evidence="2 3">
    <name type="scientific">Oryza meyeriana var. granulata</name>
    <dbReference type="NCBI Taxonomy" id="110450"/>
    <lineage>
        <taxon>Eukaryota</taxon>
        <taxon>Viridiplantae</taxon>
        <taxon>Streptophyta</taxon>
        <taxon>Embryophyta</taxon>
        <taxon>Tracheophyta</taxon>
        <taxon>Spermatophyta</taxon>
        <taxon>Magnoliopsida</taxon>
        <taxon>Liliopsida</taxon>
        <taxon>Poales</taxon>
        <taxon>Poaceae</taxon>
        <taxon>BOP clade</taxon>
        <taxon>Oryzoideae</taxon>
        <taxon>Oryzeae</taxon>
        <taxon>Oryzinae</taxon>
        <taxon>Oryza</taxon>
        <taxon>Oryza meyeriana</taxon>
    </lineage>
</organism>
<evidence type="ECO:0000313" key="3">
    <source>
        <dbReference type="Proteomes" id="UP000479710"/>
    </source>
</evidence>
<evidence type="ECO:0000256" key="1">
    <source>
        <dbReference type="SAM" id="MobiDB-lite"/>
    </source>
</evidence>
<dbReference type="AlphaFoldDB" id="A0A6G1BWJ6"/>
<sequence length="80" mass="8759">MVVGLVPGRIPRARLPDRRRDCRKPLPLSYTEAMVVDLALDSDLKLNHPGQRRDCRGPPSSSSPAALVIDITVTGHGRHP</sequence>